<evidence type="ECO:0000256" key="2">
    <source>
        <dbReference type="SAM" id="SignalP"/>
    </source>
</evidence>
<dbReference type="AlphaFoldDB" id="A0A6A7N7T6"/>
<keyword evidence="2" id="KW-0732">Signal</keyword>
<feature type="transmembrane region" description="Helical" evidence="1">
    <location>
        <begin position="253"/>
        <end position="271"/>
    </location>
</feature>
<sequence>MRILNVLIIVLAAALLSSCASMSYSRSVKQTGSIVDYLYPDAKSAPAMTPTVTRLRPPVRVGIAFVPGAGWGNGMPETARLKLLERVRDSFSRHPYIGKIEIIPTQYMRARGGFTNLEQVARMFDVEVVALLSYDQVQFNDSNALSVLYWTIIGAYVVHGDQYDVQTMLDASVFDVQSHKLLFRAPGTSQVKGSASWAGFSEKSRAAQTEGYNAAVDQLVPNLQAELDNFRERIKRDANYQVENKEGYKGGGAMGWFMLALAALLAGVAWMQKRSE</sequence>
<organism evidence="3 4">
    <name type="scientific">Rugamonas aquatica</name>
    <dbReference type="NCBI Taxonomy" id="2743357"/>
    <lineage>
        <taxon>Bacteria</taxon>
        <taxon>Pseudomonadati</taxon>
        <taxon>Pseudomonadota</taxon>
        <taxon>Betaproteobacteria</taxon>
        <taxon>Burkholderiales</taxon>
        <taxon>Oxalobacteraceae</taxon>
        <taxon>Telluria group</taxon>
        <taxon>Rugamonas</taxon>
    </lineage>
</organism>
<keyword evidence="4" id="KW-1185">Reference proteome</keyword>
<evidence type="ECO:0000256" key="1">
    <source>
        <dbReference type="SAM" id="Phobius"/>
    </source>
</evidence>
<feature type="signal peptide" evidence="2">
    <location>
        <begin position="1"/>
        <end position="22"/>
    </location>
</feature>
<dbReference type="Proteomes" id="UP000440498">
    <property type="component" value="Unassembled WGS sequence"/>
</dbReference>
<protein>
    <submittedName>
        <fullName evidence="3">Rhombotarget lipoprotein</fullName>
    </submittedName>
</protein>
<accession>A0A6A7N7T6</accession>
<dbReference type="InterPro" id="IPR026443">
    <property type="entry name" value="Rhombo_lipo"/>
</dbReference>
<reference evidence="3 4" key="1">
    <citation type="submission" date="2019-10" db="EMBL/GenBank/DDBJ databases">
        <title>Two novel species isolated from a subtropical stream in China.</title>
        <authorList>
            <person name="Lu H."/>
        </authorList>
    </citation>
    <scope>NUCLEOTIDE SEQUENCE [LARGE SCALE GENOMIC DNA]</scope>
    <source>
        <strain evidence="3 4">FT29W</strain>
    </source>
</reference>
<evidence type="ECO:0000313" key="4">
    <source>
        <dbReference type="Proteomes" id="UP000440498"/>
    </source>
</evidence>
<evidence type="ECO:0000313" key="3">
    <source>
        <dbReference type="EMBL" id="MQA40922.1"/>
    </source>
</evidence>
<keyword evidence="1" id="KW-1133">Transmembrane helix</keyword>
<dbReference type="PROSITE" id="PS51257">
    <property type="entry name" value="PROKAR_LIPOPROTEIN"/>
    <property type="match status" value="1"/>
</dbReference>
<proteinExistence type="predicted"/>
<dbReference type="RefSeq" id="WP_152840200.1">
    <property type="nucleotide sequence ID" value="NZ_WHUG01000010.1"/>
</dbReference>
<name>A0A6A7N7T6_9BURK</name>
<comment type="caution">
    <text evidence="3">The sequence shown here is derived from an EMBL/GenBank/DDBJ whole genome shotgun (WGS) entry which is preliminary data.</text>
</comment>
<dbReference type="NCBIfam" id="TIGR04179">
    <property type="entry name" value="rhombo_lipo"/>
    <property type="match status" value="1"/>
</dbReference>
<dbReference type="EMBL" id="WHUG01000010">
    <property type="protein sequence ID" value="MQA40922.1"/>
    <property type="molecule type" value="Genomic_DNA"/>
</dbReference>
<keyword evidence="3" id="KW-0449">Lipoprotein</keyword>
<gene>
    <name evidence="3" type="primary">rhlP</name>
    <name evidence="3" type="ORF">GEV02_22545</name>
</gene>
<keyword evidence="1" id="KW-0812">Transmembrane</keyword>
<feature type="chain" id="PRO_5025491675" evidence="2">
    <location>
        <begin position="23"/>
        <end position="276"/>
    </location>
</feature>
<keyword evidence="1" id="KW-0472">Membrane</keyword>